<dbReference type="Gene3D" id="3.40.50.2000">
    <property type="entry name" value="Glycogen Phosphorylase B"/>
    <property type="match status" value="2"/>
</dbReference>
<accession>A0A561BM40</accession>
<dbReference type="AlphaFoldDB" id="A0A561BM40"/>
<dbReference type="SUPFAM" id="SSF53756">
    <property type="entry name" value="UDP-Glycosyltransferase/glycogen phosphorylase"/>
    <property type="match status" value="1"/>
</dbReference>
<dbReference type="Proteomes" id="UP000318380">
    <property type="component" value="Unassembled WGS sequence"/>
</dbReference>
<protein>
    <submittedName>
        <fullName evidence="2">UDP:flavonoid glycosyltransferase YjiC (YdhE family)</fullName>
    </submittedName>
</protein>
<evidence type="ECO:0000259" key="1">
    <source>
        <dbReference type="Pfam" id="PF06722"/>
    </source>
</evidence>
<keyword evidence="3" id="KW-1185">Reference proteome</keyword>
<evidence type="ECO:0000313" key="3">
    <source>
        <dbReference type="Proteomes" id="UP000318380"/>
    </source>
</evidence>
<dbReference type="InterPro" id="IPR010610">
    <property type="entry name" value="EryCIII-like_C"/>
</dbReference>
<sequence length="420" mass="45026">MICLLPHCAYLSETSRMLEIHRALTALGLPVRVATHGGPHERRLAEAGVPYDVLGPGLSPARSAAFVASAIGLGDPRQSMYDDAEIRAYVQREAEYFRAHGITVAVTGFTLTTLLSTRLTGVQVVTEHAGGFVPPVFERHLIPTPSRPLDPRLRHAPKWLSRYLANHNPNRIPAYCAGFNRVAESLGVERIPSLAALLLGDLSLVPELPEVLGVPSADLEAWTPAGKKGYRASTRLTSIGPLFAHLDVPLPGHVQRFLDRPGPVVYVAMTSTSADLVRSTVRSLATVDARLLVAGTIHDLTDLATDQVMVEGVLPSHLVMPQVDLAVTTAGQGSTQTALASGTPLLGLPLHLEQDLNIAVVERIGAARHTAPDQLHNLAPLATHMLTTPTYRAQADHYKTLYATTDAPTEAAKKLAALTE</sequence>
<feature type="domain" description="Erythromycin biosynthesis protein CIII-like C-terminal" evidence="1">
    <location>
        <begin position="280"/>
        <end position="418"/>
    </location>
</feature>
<keyword evidence="2" id="KW-0808">Transferase</keyword>
<comment type="caution">
    <text evidence="2">The sequence shown here is derived from an EMBL/GenBank/DDBJ whole genome shotgun (WGS) entry which is preliminary data.</text>
</comment>
<dbReference type="GO" id="GO:0016757">
    <property type="term" value="F:glycosyltransferase activity"/>
    <property type="evidence" value="ECO:0007669"/>
    <property type="project" value="UniProtKB-ARBA"/>
</dbReference>
<evidence type="ECO:0000313" key="2">
    <source>
        <dbReference type="EMBL" id="TWD79887.1"/>
    </source>
</evidence>
<proteinExistence type="predicted"/>
<organism evidence="2 3">
    <name type="scientific">Kribbella amoyensis</name>
    <dbReference type="NCBI Taxonomy" id="996641"/>
    <lineage>
        <taxon>Bacteria</taxon>
        <taxon>Bacillati</taxon>
        <taxon>Actinomycetota</taxon>
        <taxon>Actinomycetes</taxon>
        <taxon>Propionibacteriales</taxon>
        <taxon>Kribbellaceae</taxon>
        <taxon>Kribbella</taxon>
    </lineage>
</organism>
<dbReference type="Pfam" id="PF06722">
    <property type="entry name" value="EryCIII-like_C"/>
    <property type="match status" value="1"/>
</dbReference>
<dbReference type="OrthoDB" id="3322410at2"/>
<gene>
    <name evidence="2" type="ORF">FB561_0953</name>
</gene>
<reference evidence="2 3" key="1">
    <citation type="submission" date="2019-06" db="EMBL/GenBank/DDBJ databases">
        <title>Sequencing the genomes of 1000 actinobacteria strains.</title>
        <authorList>
            <person name="Klenk H.-P."/>
        </authorList>
    </citation>
    <scope>NUCLEOTIDE SEQUENCE [LARGE SCALE GENOMIC DNA]</scope>
    <source>
        <strain evidence="2 3">DSM 24683</strain>
    </source>
</reference>
<dbReference type="RefSeq" id="WP_145803391.1">
    <property type="nucleotide sequence ID" value="NZ_VIVK01000001.1"/>
</dbReference>
<dbReference type="EMBL" id="VIVK01000001">
    <property type="protein sequence ID" value="TWD79887.1"/>
    <property type="molecule type" value="Genomic_DNA"/>
</dbReference>
<name>A0A561BM40_9ACTN</name>